<keyword evidence="1" id="KW-0812">Transmembrane</keyword>
<evidence type="ECO:0000256" key="1">
    <source>
        <dbReference type="SAM" id="Phobius"/>
    </source>
</evidence>
<dbReference type="EMBL" id="PQWO01000046">
    <property type="protein sequence ID" value="PZD70269.1"/>
    <property type="molecule type" value="Genomic_DNA"/>
</dbReference>
<accession>A0A2W1J6R7</accession>
<dbReference type="RefSeq" id="WP_110989163.1">
    <property type="nucleotide sequence ID" value="NZ_CAWNWM010000046.1"/>
</dbReference>
<keyword evidence="1" id="KW-0472">Membrane</keyword>
<organism evidence="2 3">
    <name type="scientific">Acaryochloris thomasi RCC1774</name>
    <dbReference type="NCBI Taxonomy" id="1764569"/>
    <lineage>
        <taxon>Bacteria</taxon>
        <taxon>Bacillati</taxon>
        <taxon>Cyanobacteriota</taxon>
        <taxon>Cyanophyceae</taxon>
        <taxon>Acaryochloridales</taxon>
        <taxon>Acaryochloridaceae</taxon>
        <taxon>Acaryochloris</taxon>
        <taxon>Acaryochloris thomasi</taxon>
    </lineage>
</organism>
<name>A0A2W1J6R7_9CYAN</name>
<evidence type="ECO:0000313" key="3">
    <source>
        <dbReference type="Proteomes" id="UP000248857"/>
    </source>
</evidence>
<sequence>MIPAQHTTGIACGGKHRCWLAVSIGLAFFLATLSSAKPAQALFINGSESFIAQSFPHARGFFPFAAKAFVVLSLTSIALSSNGSDSTNENS</sequence>
<keyword evidence="1" id="KW-1133">Transmembrane helix</keyword>
<dbReference type="AlphaFoldDB" id="A0A2W1J6R7"/>
<feature type="transmembrane region" description="Helical" evidence="1">
    <location>
        <begin position="60"/>
        <end position="79"/>
    </location>
</feature>
<comment type="caution">
    <text evidence="2">The sequence shown here is derived from an EMBL/GenBank/DDBJ whole genome shotgun (WGS) entry which is preliminary data.</text>
</comment>
<keyword evidence="3" id="KW-1185">Reference proteome</keyword>
<protein>
    <submittedName>
        <fullName evidence="2">Uncharacterized protein</fullName>
    </submittedName>
</protein>
<gene>
    <name evidence="2" type="ORF">C1752_14774</name>
</gene>
<proteinExistence type="predicted"/>
<dbReference type="Proteomes" id="UP000248857">
    <property type="component" value="Unassembled WGS sequence"/>
</dbReference>
<reference evidence="2 3" key="1">
    <citation type="journal article" date="2018" name="Sci. Rep.">
        <title>A novel species of the marine cyanobacterium Acaryochloris with a unique pigment content and lifestyle.</title>
        <authorList>
            <person name="Partensky F."/>
            <person name="Six C."/>
            <person name="Ratin M."/>
            <person name="Garczarek L."/>
            <person name="Vaulot D."/>
            <person name="Probert I."/>
            <person name="Calteau A."/>
            <person name="Gourvil P."/>
            <person name="Marie D."/>
            <person name="Grebert T."/>
            <person name="Bouchier C."/>
            <person name="Le Panse S."/>
            <person name="Gachenot M."/>
            <person name="Rodriguez F."/>
            <person name="Garrido J.L."/>
        </authorList>
    </citation>
    <scope>NUCLEOTIDE SEQUENCE [LARGE SCALE GENOMIC DNA]</scope>
    <source>
        <strain evidence="2 3">RCC1774</strain>
    </source>
</reference>
<evidence type="ECO:0000313" key="2">
    <source>
        <dbReference type="EMBL" id="PZD70269.1"/>
    </source>
</evidence>